<keyword evidence="8" id="KW-1185">Reference proteome</keyword>
<dbReference type="InterPro" id="IPR000734">
    <property type="entry name" value="TAG_lipase"/>
</dbReference>
<feature type="domain" description="Lipase" evidence="6">
    <location>
        <begin position="12"/>
        <end position="309"/>
    </location>
</feature>
<feature type="compositionally biased region" description="Basic residues" evidence="5">
    <location>
        <begin position="416"/>
        <end position="426"/>
    </location>
</feature>
<evidence type="ECO:0000259" key="6">
    <source>
        <dbReference type="Pfam" id="PF00151"/>
    </source>
</evidence>
<dbReference type="Gene3D" id="3.40.50.1820">
    <property type="entry name" value="alpha/beta hydrolase"/>
    <property type="match status" value="1"/>
</dbReference>
<comment type="similarity">
    <text evidence="2 4">Belongs to the AB hydrolase superfamily. Lipase family.</text>
</comment>
<evidence type="ECO:0000256" key="5">
    <source>
        <dbReference type="SAM" id="MobiDB-lite"/>
    </source>
</evidence>
<dbReference type="PANTHER" id="PTHR11610">
    <property type="entry name" value="LIPASE"/>
    <property type="match status" value="1"/>
</dbReference>
<feature type="region of interest" description="Disordered" evidence="5">
    <location>
        <begin position="380"/>
        <end position="476"/>
    </location>
</feature>
<comment type="subcellular location">
    <subcellularLocation>
        <location evidence="1">Secreted</location>
    </subcellularLocation>
</comment>
<dbReference type="AlphaFoldDB" id="A0A443SEK5"/>
<dbReference type="Pfam" id="PF00151">
    <property type="entry name" value="Lipase"/>
    <property type="match status" value="1"/>
</dbReference>
<keyword evidence="3" id="KW-0964">Secreted</keyword>
<reference evidence="7 8" key="1">
    <citation type="journal article" date="2018" name="Gigascience">
        <title>Genomes of trombidid mites reveal novel predicted allergens and laterally-transferred genes associated with secondary metabolism.</title>
        <authorList>
            <person name="Dong X."/>
            <person name="Chaisiri K."/>
            <person name="Xia D."/>
            <person name="Armstrong S.D."/>
            <person name="Fang Y."/>
            <person name="Donnelly M.J."/>
            <person name="Kadowaki T."/>
            <person name="McGarry J.W."/>
            <person name="Darby A.C."/>
            <person name="Makepeace B.L."/>
        </authorList>
    </citation>
    <scope>NUCLEOTIDE SEQUENCE [LARGE SCALE GENOMIC DNA]</scope>
    <source>
        <strain evidence="7">UoL-UT</strain>
    </source>
</reference>
<dbReference type="EMBL" id="NCKV01003233">
    <property type="protein sequence ID" value="RWS25932.1"/>
    <property type="molecule type" value="Genomic_DNA"/>
</dbReference>
<evidence type="ECO:0000256" key="4">
    <source>
        <dbReference type="RuleBase" id="RU004262"/>
    </source>
</evidence>
<evidence type="ECO:0000256" key="1">
    <source>
        <dbReference type="ARBA" id="ARBA00004613"/>
    </source>
</evidence>
<accession>A0A443SEK5</accession>
<comment type="caution">
    <text evidence="7">The sequence shown here is derived from an EMBL/GenBank/DDBJ whole genome shotgun (WGS) entry which is preliminary data.</text>
</comment>
<dbReference type="Proteomes" id="UP000288716">
    <property type="component" value="Unassembled WGS sequence"/>
</dbReference>
<proteinExistence type="inferred from homology"/>
<dbReference type="InterPro" id="IPR029058">
    <property type="entry name" value="AB_hydrolase_fold"/>
</dbReference>
<organism evidence="7 8">
    <name type="scientific">Leptotrombidium deliense</name>
    <dbReference type="NCBI Taxonomy" id="299467"/>
    <lineage>
        <taxon>Eukaryota</taxon>
        <taxon>Metazoa</taxon>
        <taxon>Ecdysozoa</taxon>
        <taxon>Arthropoda</taxon>
        <taxon>Chelicerata</taxon>
        <taxon>Arachnida</taxon>
        <taxon>Acari</taxon>
        <taxon>Acariformes</taxon>
        <taxon>Trombidiformes</taxon>
        <taxon>Prostigmata</taxon>
        <taxon>Anystina</taxon>
        <taxon>Parasitengona</taxon>
        <taxon>Trombiculoidea</taxon>
        <taxon>Trombiculidae</taxon>
        <taxon>Leptotrombidium</taxon>
    </lineage>
</organism>
<dbReference type="SUPFAM" id="SSF53474">
    <property type="entry name" value="alpha/beta-Hydrolases"/>
    <property type="match status" value="1"/>
</dbReference>
<evidence type="ECO:0000256" key="2">
    <source>
        <dbReference type="ARBA" id="ARBA00010701"/>
    </source>
</evidence>
<feature type="compositionally biased region" description="Polar residues" evidence="5">
    <location>
        <begin position="429"/>
        <end position="444"/>
    </location>
</feature>
<evidence type="ECO:0000256" key="3">
    <source>
        <dbReference type="ARBA" id="ARBA00022525"/>
    </source>
</evidence>
<gene>
    <name evidence="7" type="ORF">B4U80_04391</name>
</gene>
<protein>
    <submittedName>
        <fullName evidence="7">Ves m 1-like allergen</fullName>
    </submittedName>
</protein>
<dbReference type="STRING" id="299467.A0A443SEK5"/>
<dbReference type="InterPro" id="IPR013818">
    <property type="entry name" value="Lipase"/>
</dbReference>
<dbReference type="OrthoDB" id="6422033at2759"/>
<dbReference type="PANTHER" id="PTHR11610:SF173">
    <property type="entry name" value="LIPASE DOMAIN-CONTAINING PROTEIN-RELATED"/>
    <property type="match status" value="1"/>
</dbReference>
<feature type="compositionally biased region" description="Low complexity" evidence="5">
    <location>
        <begin position="445"/>
        <end position="467"/>
    </location>
</feature>
<dbReference type="PRINTS" id="PR00821">
    <property type="entry name" value="TAGLIPASE"/>
</dbReference>
<sequence>MAPFVKFGELGTFDREGDTRHIGHLPNSPQEIGTKFWYQFKNSKVHRLVAEDPKSLEVVKNGSLVFIVHGYQSSAHDSLIISVKNGLLKNSFTSGTVIVDWEGGAASYNYFQAAANTELVGRQTALLLDRLRKKKIDMKSVHLIGFSLGSQVCGFAGRWTQRKYKFKVGRISVLDAAWYLFEGYSIHVRKGDAIFVDAIHTSAGNSLMRKEFGTIRAFGDIDFFPNGGTKQPHCWNSTDPMCNHLAALIFYQTSISYSITCDYLAVKCNSYEDYLKKKCDVNSVSRMGLYASEFKATGKHYLQTTMKYPHKSPIPSDKQRFGTTIGPIEELTETDSLKDVTAAEIKNGNDAMIAIETKNGNEAMIAVETKFGKEAMTAAETKNDKEEMTAAETKNGKEAMTAAETKNGNEATIAVKTKKGNRRKPKNGIETTVASETKDSNGSNTSTEATNGVETTTATTEDTASELTKSEPKTEL</sequence>
<dbReference type="GO" id="GO:0016042">
    <property type="term" value="P:lipid catabolic process"/>
    <property type="evidence" value="ECO:0007669"/>
    <property type="project" value="TreeGrafter"/>
</dbReference>
<dbReference type="GO" id="GO:0005615">
    <property type="term" value="C:extracellular space"/>
    <property type="evidence" value="ECO:0007669"/>
    <property type="project" value="TreeGrafter"/>
</dbReference>
<name>A0A443SEK5_9ACAR</name>
<evidence type="ECO:0000313" key="8">
    <source>
        <dbReference type="Proteomes" id="UP000288716"/>
    </source>
</evidence>
<evidence type="ECO:0000313" key="7">
    <source>
        <dbReference type="EMBL" id="RWS25932.1"/>
    </source>
</evidence>
<dbReference type="VEuPathDB" id="VectorBase:LDEU006108"/>
<dbReference type="GO" id="GO:0016298">
    <property type="term" value="F:lipase activity"/>
    <property type="evidence" value="ECO:0007669"/>
    <property type="project" value="InterPro"/>
</dbReference>